<gene>
    <name evidence="2" type="ORF">HME9302_00469</name>
</gene>
<evidence type="ECO:0000313" key="2">
    <source>
        <dbReference type="EMBL" id="RDC59282.1"/>
    </source>
</evidence>
<organism evidence="2 3">
    <name type="scientific">Alteripontixanthobacter maritimus</name>
    <dbReference type="NCBI Taxonomy" id="2161824"/>
    <lineage>
        <taxon>Bacteria</taxon>
        <taxon>Pseudomonadati</taxon>
        <taxon>Pseudomonadota</taxon>
        <taxon>Alphaproteobacteria</taxon>
        <taxon>Sphingomonadales</taxon>
        <taxon>Erythrobacteraceae</taxon>
        <taxon>Alteripontixanthobacter</taxon>
    </lineage>
</organism>
<dbReference type="Proteomes" id="UP000253727">
    <property type="component" value="Unassembled WGS sequence"/>
</dbReference>
<feature type="chain" id="PRO_5016892861" description="Lipoprotein" evidence="1">
    <location>
        <begin position="25"/>
        <end position="185"/>
    </location>
</feature>
<reference evidence="2 3" key="1">
    <citation type="submission" date="2018-04" db="EMBL/GenBank/DDBJ databases">
        <title>Altererythrobacter sp. HME9302 genome sequencing and assembly.</title>
        <authorList>
            <person name="Kang H."/>
            <person name="Kim H."/>
            <person name="Joh K."/>
        </authorList>
    </citation>
    <scope>NUCLEOTIDE SEQUENCE [LARGE SCALE GENOMIC DNA]</scope>
    <source>
        <strain evidence="2 3">HME9302</strain>
    </source>
</reference>
<dbReference type="EMBL" id="QBKA01000002">
    <property type="protein sequence ID" value="RDC59282.1"/>
    <property type="molecule type" value="Genomic_DNA"/>
</dbReference>
<dbReference type="OrthoDB" id="7596780at2"/>
<comment type="caution">
    <text evidence="2">The sequence shown here is derived from an EMBL/GenBank/DDBJ whole genome shotgun (WGS) entry which is preliminary data.</text>
</comment>
<keyword evidence="1" id="KW-0732">Signal</keyword>
<evidence type="ECO:0000313" key="3">
    <source>
        <dbReference type="Proteomes" id="UP000253727"/>
    </source>
</evidence>
<feature type="signal peptide" evidence="1">
    <location>
        <begin position="1"/>
        <end position="24"/>
    </location>
</feature>
<sequence>MPKRTTLIAAATVAACLAATGLQAQSTSSETDPGAIAPGSFDRVQECRAIAEPDQRLACYDAAVGVMMQAEAAGDLRIVEADDLKETRRSLFGLSLPKIALFGNDGDDKDDDTTMLETTVTAVNASRRGPIVFRTAENAVWQISNPPSRLRGPKPGDTVVFKKASLGSYFIRVNGQIGVKGRRIE</sequence>
<dbReference type="PROSITE" id="PS51257">
    <property type="entry name" value="PROKAR_LIPOPROTEIN"/>
    <property type="match status" value="1"/>
</dbReference>
<accession>A0A369Q452</accession>
<keyword evidence="3" id="KW-1185">Reference proteome</keyword>
<name>A0A369Q452_9SPHN</name>
<protein>
    <recommendedName>
        <fullName evidence="4">Lipoprotein</fullName>
    </recommendedName>
</protein>
<proteinExistence type="predicted"/>
<dbReference type="AlphaFoldDB" id="A0A369Q452"/>
<dbReference type="RefSeq" id="WP_115365668.1">
    <property type="nucleotide sequence ID" value="NZ_QBKA01000002.1"/>
</dbReference>
<evidence type="ECO:0008006" key="4">
    <source>
        <dbReference type="Google" id="ProtNLM"/>
    </source>
</evidence>
<evidence type="ECO:0000256" key="1">
    <source>
        <dbReference type="SAM" id="SignalP"/>
    </source>
</evidence>